<dbReference type="EMBL" id="QGKR01000258">
    <property type="protein sequence ID" value="PWR06336.1"/>
    <property type="molecule type" value="Genomic_DNA"/>
</dbReference>
<proteinExistence type="predicted"/>
<name>A0A317CXS9_9ACTN</name>
<keyword evidence="2" id="KW-1185">Reference proteome</keyword>
<dbReference type="AlphaFoldDB" id="A0A317CXS9"/>
<dbReference type="Proteomes" id="UP000245410">
    <property type="component" value="Unassembled WGS sequence"/>
</dbReference>
<evidence type="ECO:0000313" key="2">
    <source>
        <dbReference type="Proteomes" id="UP000245410"/>
    </source>
</evidence>
<comment type="caution">
    <text evidence="1">The sequence shown here is derived from an EMBL/GenBank/DDBJ whole genome shotgun (WGS) entry which is preliminary data.</text>
</comment>
<organism evidence="1 2">
    <name type="scientific">Micromonospora acroterricola</name>
    <dbReference type="NCBI Taxonomy" id="2202421"/>
    <lineage>
        <taxon>Bacteria</taxon>
        <taxon>Bacillati</taxon>
        <taxon>Actinomycetota</taxon>
        <taxon>Actinomycetes</taxon>
        <taxon>Micromonosporales</taxon>
        <taxon>Micromonosporaceae</taxon>
        <taxon>Micromonospora</taxon>
    </lineage>
</organism>
<protein>
    <submittedName>
        <fullName evidence="1">Uncharacterized protein</fullName>
    </submittedName>
</protein>
<evidence type="ECO:0000313" key="1">
    <source>
        <dbReference type="EMBL" id="PWR06336.1"/>
    </source>
</evidence>
<gene>
    <name evidence="1" type="ORF">DKT68_22795</name>
</gene>
<sequence>MRYVGPGSGDGLPVAVDGDVATVGLGGPGSAGVVGVVAGADRVLVGTAVAVGTSVAVGVVGAVSV</sequence>
<reference evidence="1 2" key="1">
    <citation type="submission" date="2018-05" db="EMBL/GenBank/DDBJ databases">
        <title>Micromonospora atacamensis sp. nov., a novel actinobacteria isolated from high altitude Atacama Desert soil.</title>
        <authorList>
            <person name="Carro L."/>
            <person name="Golinska P."/>
            <person name="Klenk H.-P."/>
            <person name="Goodfellow M."/>
        </authorList>
    </citation>
    <scope>NUCLEOTIDE SEQUENCE [LARGE SCALE GENOMIC DNA]</scope>
    <source>
        <strain evidence="1 2">5R2A7</strain>
    </source>
</reference>
<accession>A0A317CXS9</accession>
<dbReference type="RefSeq" id="WP_201749156.1">
    <property type="nucleotide sequence ID" value="NZ_QGKR01000258.1"/>
</dbReference>
<feature type="non-terminal residue" evidence="1">
    <location>
        <position position="65"/>
    </location>
</feature>